<accession>L0ID56</accession>
<evidence type="ECO:0000259" key="1">
    <source>
        <dbReference type="Pfam" id="PF00382"/>
    </source>
</evidence>
<keyword evidence="2" id="KW-0648">Protein biosynthesis</keyword>
<dbReference type="GO" id="GO:0017025">
    <property type="term" value="F:TBP-class protein binding"/>
    <property type="evidence" value="ECO:0007669"/>
    <property type="project" value="InterPro"/>
</dbReference>
<dbReference type="STRING" id="797302.Halru_2176"/>
<dbReference type="HOGENOM" id="CLU_155668_0_0_2"/>
<dbReference type="Proteomes" id="UP000010846">
    <property type="component" value="Chromosome"/>
</dbReference>
<sequence>MHRGTKPRYVYSARERLAQKQWIEELERAADELELSDDIRSTAVDLFLSDVPETDRSKRAVVASSLYAAALIGSDGRTQGAVADAVDVSRLSIQSRWKEQLEAAGLDAPGW</sequence>
<dbReference type="CDD" id="cd00043">
    <property type="entry name" value="CYCLIN_SF"/>
    <property type="match status" value="1"/>
</dbReference>
<gene>
    <name evidence="2" type="ordered locus">Halru_2176</name>
</gene>
<dbReference type="KEGG" id="hru:Halru_2176"/>
<dbReference type="EMBL" id="CP003050">
    <property type="protein sequence ID" value="AGB16763.1"/>
    <property type="molecule type" value="Genomic_DNA"/>
</dbReference>
<evidence type="ECO:0000313" key="2">
    <source>
        <dbReference type="EMBL" id="AGB16763.1"/>
    </source>
</evidence>
<dbReference type="Pfam" id="PF00382">
    <property type="entry name" value="TFIIB"/>
    <property type="match status" value="1"/>
</dbReference>
<protein>
    <submittedName>
        <fullName evidence="2">Transcription initiation factor TFIIIB, Brf1 subunit/transcription initiation factor TFIIB</fullName>
    </submittedName>
</protein>
<reference evidence="2" key="1">
    <citation type="submission" date="2011-09" db="EMBL/GenBank/DDBJ databases">
        <title>Complete sequence of Halovivax ruber XH-70.</title>
        <authorList>
            <consortium name="US DOE Joint Genome Institute"/>
            <person name="Lucas S."/>
            <person name="Han J."/>
            <person name="Lapidus A."/>
            <person name="Cheng J.-F."/>
            <person name="Goodwin L."/>
            <person name="Pitluck S."/>
            <person name="Peters L."/>
            <person name="Mikhailova N."/>
            <person name="Davenport K."/>
            <person name="Detter J.C."/>
            <person name="Han C."/>
            <person name="Tapia R."/>
            <person name="Land M."/>
            <person name="Hauser L."/>
            <person name="Kyrpides N."/>
            <person name="Ivanova N."/>
            <person name="Pagani I."/>
            <person name="Sproer C."/>
            <person name="Anderson I."/>
            <person name="Woyke T."/>
        </authorList>
    </citation>
    <scope>NUCLEOTIDE SEQUENCE</scope>
    <source>
        <strain evidence="2">XH-70</strain>
    </source>
</reference>
<organism evidence="2 3">
    <name type="scientific">Halovivax ruber (strain DSM 18193 / JCM 13892 / XH-70)</name>
    <dbReference type="NCBI Taxonomy" id="797302"/>
    <lineage>
        <taxon>Archaea</taxon>
        <taxon>Methanobacteriati</taxon>
        <taxon>Methanobacteriota</taxon>
        <taxon>Stenosarchaea group</taxon>
        <taxon>Halobacteria</taxon>
        <taxon>Halobacteriales</taxon>
        <taxon>Natrialbaceae</taxon>
        <taxon>Halovivax</taxon>
    </lineage>
</organism>
<dbReference type="InterPro" id="IPR036915">
    <property type="entry name" value="Cyclin-like_sf"/>
</dbReference>
<dbReference type="SUPFAM" id="SSF47954">
    <property type="entry name" value="Cyclin-like"/>
    <property type="match status" value="1"/>
</dbReference>
<dbReference type="GO" id="GO:0003743">
    <property type="term" value="F:translation initiation factor activity"/>
    <property type="evidence" value="ECO:0007669"/>
    <property type="project" value="UniProtKB-KW"/>
</dbReference>
<name>L0ID56_HALRX</name>
<dbReference type="InterPro" id="IPR013150">
    <property type="entry name" value="TFIIB_cyclin"/>
</dbReference>
<keyword evidence="3" id="KW-1185">Reference proteome</keyword>
<keyword evidence="2" id="KW-0396">Initiation factor</keyword>
<dbReference type="eggNOG" id="arCOG04613">
    <property type="taxonomic scope" value="Archaea"/>
</dbReference>
<evidence type="ECO:0000313" key="3">
    <source>
        <dbReference type="Proteomes" id="UP000010846"/>
    </source>
</evidence>
<dbReference type="Gene3D" id="1.10.472.10">
    <property type="entry name" value="Cyclin-like"/>
    <property type="match status" value="1"/>
</dbReference>
<proteinExistence type="predicted"/>
<feature type="domain" description="Transcription factor TFIIB cyclin-like" evidence="1">
    <location>
        <begin position="25"/>
        <end position="102"/>
    </location>
</feature>
<dbReference type="AlphaFoldDB" id="L0ID56"/>